<dbReference type="Proteomes" id="UP000053937">
    <property type="component" value="Unassembled WGS sequence"/>
</dbReference>
<evidence type="ECO:0000256" key="1">
    <source>
        <dbReference type="SAM" id="Phobius"/>
    </source>
</evidence>
<dbReference type="Gene3D" id="3.30.2090.10">
    <property type="entry name" value="Multidrug efflux transporter AcrB TolC docking domain, DN and DC subdomains"/>
    <property type="match status" value="2"/>
</dbReference>
<dbReference type="GO" id="GO:0042910">
    <property type="term" value="F:xenobiotic transmembrane transporter activity"/>
    <property type="evidence" value="ECO:0007669"/>
    <property type="project" value="TreeGrafter"/>
</dbReference>
<evidence type="ECO:0000313" key="2">
    <source>
        <dbReference type="EMBL" id="KUL21781.1"/>
    </source>
</evidence>
<proteinExistence type="predicted"/>
<dbReference type="Gene3D" id="3.30.70.1320">
    <property type="entry name" value="Multidrug efflux transporter AcrB pore domain like"/>
    <property type="match status" value="1"/>
</dbReference>
<feature type="transmembrane region" description="Helical" evidence="1">
    <location>
        <begin position="18"/>
        <end position="36"/>
    </location>
</feature>
<dbReference type="PANTHER" id="PTHR32063">
    <property type="match status" value="1"/>
</dbReference>
<feature type="transmembrane region" description="Helical" evidence="1">
    <location>
        <begin position="451"/>
        <end position="472"/>
    </location>
</feature>
<evidence type="ECO:0000313" key="3">
    <source>
        <dbReference type="Proteomes" id="UP000053937"/>
    </source>
</evidence>
<feature type="transmembrane region" description="Helical" evidence="1">
    <location>
        <begin position="484"/>
        <end position="502"/>
    </location>
</feature>
<dbReference type="Gene3D" id="1.20.1640.10">
    <property type="entry name" value="Multidrug efflux transporter AcrB transmembrane domain"/>
    <property type="match status" value="2"/>
</dbReference>
<name>A0A101J7R0_CHLLI</name>
<sequence length="1076" mass="118670">MNEGIAGRLAKQFINSKITPLLMVASLLVGIIATFMTPREEEPQIVVPMVDIYIPYPGAAPSEVEERVAKPFERSLTEIPGVDYVYSTSMPDFALVTVRYDVGEDTEESMVKLWATLMKNMDKMPQGVQMPLMKKVAIDDVPVLNLTMWSKSKDPYQLRKTAMDVADELKKTENIGDVEIKGGLRRQVRILLDKQKLLQYNVSALQIARQVQMANSQMPSGDFKQQNGEILVRSGSFLESASDVGNIVVGIYGASPVYLSNVASIVDGPEEVSNFNFFGWGSASESKDRGEYPAVTLTVAKRKGADASVLAEKVVAKVDQLKGSVIPSSITVTETRNYGETATEKVFTLLEHLIIAIVAVTIVVGIFLGWRGALVNFVSVPITFALTLLVYYLLDYSLNRVTLFALIFVTGIVVDDSIIIAENIHRHFAMKRQPKLQAAITAVSEVGNPTILATFTVIAAVLPMVFVSGLMGPYMSPMPIGASLAMIFSLLIALIVTPWLSYRLLKVEDGGHAEYDITKTGYYRLFENILSPLLDNSFMRLIAFAGVGLLLAGAIILIPLKAVQMKMLPFDNKNEFQVIVDMPEGTALEQTARVTKEIAAYLKTVPEVSSYQYYVGTSAPINFNGLVRHYYLRQAANMGDIQVNLVHKGERKDQSHDIAKRVRSGVQQIALKYRGNAKIVEIPPGPPVLSTIVAEIYGPSQKEQIALAKEVKRVFAETPGVVDVDWLLEDDQKVYNLVVNKERAAFRGVSTEQIAQTLRMSLSGMDVGVLHADNVKEPVMIQVRLPQSDRTSLRDLSGIFVQSQGMGSLTTRLRAGEMIPVSELVRVEEKIQDKSIYRKDLRRVLYVTADVAGATESPVYAMLDMDKKIQQIKVPGGYSINPLYTSNPAVEDKLAMKWDGEWQITFEVFRDLGTAFAVVLVIIYLLIVGWFQSFKTPLIMMIAIPLSLVGIIPGHFIHGAFFTATSMIGMIALAGIMVRNSVLLIDFIQIRRQEGAELKQAIIESAAVRTRPIILTSGAVVIGSVIMLFDPIFQGLAISMIWGGILSTVLTLVVVPLVYYITEKKSEKTVQEAKKS</sequence>
<dbReference type="SUPFAM" id="SSF82714">
    <property type="entry name" value="Multidrug efflux transporter AcrB TolC docking domain, DN and DC subdomains"/>
    <property type="match status" value="2"/>
</dbReference>
<comment type="caution">
    <text evidence="2">The sequence shown here is derived from an EMBL/GenBank/DDBJ whole genome shotgun (WGS) entry which is preliminary data.</text>
</comment>
<feature type="transmembrane region" description="Helical" evidence="1">
    <location>
        <begin position="938"/>
        <end position="961"/>
    </location>
</feature>
<keyword evidence="1" id="KW-0812">Transmembrane</keyword>
<reference evidence="2 3" key="1">
    <citation type="submission" date="2015-10" db="EMBL/GenBank/DDBJ databases">
        <title>Draft Genome Sequence of Chlorobium limicola strain Frasassi Growing under Artificial Lighting in the Frasassi Cave System.</title>
        <authorList>
            <person name="Mansor M."/>
            <person name="Macalady J."/>
        </authorList>
    </citation>
    <scope>NUCLEOTIDE SEQUENCE [LARGE SCALE GENOMIC DNA]</scope>
    <source>
        <strain evidence="2 3">Frasassi</strain>
    </source>
</reference>
<feature type="transmembrane region" description="Helical" evidence="1">
    <location>
        <begin position="374"/>
        <end position="394"/>
    </location>
</feature>
<protein>
    <submittedName>
        <fullName evidence="2">Multidrug transporter AcrB</fullName>
    </submittedName>
</protein>
<keyword evidence="1" id="KW-1133">Transmembrane helix</keyword>
<dbReference type="Gene3D" id="3.30.70.1430">
    <property type="entry name" value="Multidrug efflux transporter AcrB pore domain"/>
    <property type="match status" value="2"/>
</dbReference>
<feature type="transmembrane region" description="Helical" evidence="1">
    <location>
        <begin position="967"/>
        <end position="988"/>
    </location>
</feature>
<feature type="transmembrane region" description="Helical" evidence="1">
    <location>
        <begin position="1041"/>
        <end position="1061"/>
    </location>
</feature>
<organism evidence="2 3">
    <name type="scientific">Chlorobium limicola</name>
    <dbReference type="NCBI Taxonomy" id="1092"/>
    <lineage>
        <taxon>Bacteria</taxon>
        <taxon>Pseudomonadati</taxon>
        <taxon>Chlorobiota</taxon>
        <taxon>Chlorobiia</taxon>
        <taxon>Chlorobiales</taxon>
        <taxon>Chlorobiaceae</taxon>
        <taxon>Chlorobium/Pelodictyon group</taxon>
        <taxon>Chlorobium</taxon>
    </lineage>
</organism>
<feature type="transmembrane region" description="Helical" evidence="1">
    <location>
        <begin position="346"/>
        <end position="368"/>
    </location>
</feature>
<dbReference type="PANTHER" id="PTHR32063:SF16">
    <property type="entry name" value="CATION EFFLUX SYSTEM (ACRB_ACRD_ACRF FAMILY)"/>
    <property type="match status" value="1"/>
</dbReference>
<dbReference type="InterPro" id="IPR001036">
    <property type="entry name" value="Acrflvin-R"/>
</dbReference>
<dbReference type="OrthoDB" id="9758940at2"/>
<feature type="transmembrane region" description="Helical" evidence="1">
    <location>
        <begin position="401"/>
        <end position="421"/>
    </location>
</feature>
<dbReference type="InterPro" id="IPR027463">
    <property type="entry name" value="AcrB_DN_DC_subdom"/>
</dbReference>
<dbReference type="AlphaFoldDB" id="A0A101J7R0"/>
<dbReference type="GO" id="GO:0005886">
    <property type="term" value="C:plasma membrane"/>
    <property type="evidence" value="ECO:0007669"/>
    <property type="project" value="TreeGrafter"/>
</dbReference>
<dbReference type="SUPFAM" id="SSF82866">
    <property type="entry name" value="Multidrug efflux transporter AcrB transmembrane domain"/>
    <property type="match status" value="2"/>
</dbReference>
<dbReference type="RefSeq" id="WP_059139354.1">
    <property type="nucleotide sequence ID" value="NZ_LMBR01000202.1"/>
</dbReference>
<dbReference type="Pfam" id="PF00873">
    <property type="entry name" value="ACR_tran"/>
    <property type="match status" value="1"/>
</dbReference>
<keyword evidence="1" id="KW-0472">Membrane</keyword>
<dbReference type="SUPFAM" id="SSF82693">
    <property type="entry name" value="Multidrug efflux transporter AcrB pore domain, PN1, PN2, PC1 and PC2 subdomains"/>
    <property type="match status" value="3"/>
</dbReference>
<feature type="transmembrane region" description="Helical" evidence="1">
    <location>
        <begin position="912"/>
        <end position="931"/>
    </location>
</feature>
<dbReference type="EMBL" id="LMBR01000202">
    <property type="protein sequence ID" value="KUL21781.1"/>
    <property type="molecule type" value="Genomic_DNA"/>
</dbReference>
<accession>A0A101J7R0</accession>
<dbReference type="PRINTS" id="PR00702">
    <property type="entry name" value="ACRIFLAVINRP"/>
</dbReference>
<feature type="transmembrane region" description="Helical" evidence="1">
    <location>
        <begin position="1008"/>
        <end position="1029"/>
    </location>
</feature>
<feature type="transmembrane region" description="Helical" evidence="1">
    <location>
        <begin position="538"/>
        <end position="560"/>
    </location>
</feature>
<gene>
    <name evidence="2" type="ORF">ASB62_07885</name>
</gene>
<keyword evidence="3" id="KW-1185">Reference proteome</keyword>
<dbReference type="Gene3D" id="3.30.70.1440">
    <property type="entry name" value="Multidrug efflux transporter AcrB pore domain"/>
    <property type="match status" value="1"/>
</dbReference>